<name>A0ABN9QVU3_9DINO</name>
<feature type="compositionally biased region" description="Basic and acidic residues" evidence="2">
    <location>
        <begin position="1"/>
        <end position="12"/>
    </location>
</feature>
<feature type="coiled-coil region" evidence="1">
    <location>
        <begin position="933"/>
        <end position="1009"/>
    </location>
</feature>
<reference evidence="3" key="1">
    <citation type="submission" date="2023-10" db="EMBL/GenBank/DDBJ databases">
        <authorList>
            <person name="Chen Y."/>
            <person name="Shah S."/>
            <person name="Dougan E. K."/>
            <person name="Thang M."/>
            <person name="Chan C."/>
        </authorList>
    </citation>
    <scope>NUCLEOTIDE SEQUENCE [LARGE SCALE GENOMIC DNA]</scope>
</reference>
<proteinExistence type="predicted"/>
<feature type="region of interest" description="Disordered" evidence="2">
    <location>
        <begin position="323"/>
        <end position="370"/>
    </location>
</feature>
<organism evidence="3 4">
    <name type="scientific">Prorocentrum cordatum</name>
    <dbReference type="NCBI Taxonomy" id="2364126"/>
    <lineage>
        <taxon>Eukaryota</taxon>
        <taxon>Sar</taxon>
        <taxon>Alveolata</taxon>
        <taxon>Dinophyceae</taxon>
        <taxon>Prorocentrales</taxon>
        <taxon>Prorocentraceae</taxon>
        <taxon>Prorocentrum</taxon>
    </lineage>
</organism>
<feature type="compositionally biased region" description="Gly residues" evidence="2">
    <location>
        <begin position="1065"/>
        <end position="1082"/>
    </location>
</feature>
<feature type="region of interest" description="Disordered" evidence="2">
    <location>
        <begin position="1035"/>
        <end position="1159"/>
    </location>
</feature>
<dbReference type="EMBL" id="CAUYUJ010004559">
    <property type="protein sequence ID" value="CAK0810086.1"/>
    <property type="molecule type" value="Genomic_DNA"/>
</dbReference>
<feature type="compositionally biased region" description="Basic and acidic residues" evidence="2">
    <location>
        <begin position="1035"/>
        <end position="1050"/>
    </location>
</feature>
<comment type="caution">
    <text evidence="3">The sequence shown here is derived from an EMBL/GenBank/DDBJ whole genome shotgun (WGS) entry which is preliminary data.</text>
</comment>
<feature type="region of interest" description="Disordered" evidence="2">
    <location>
        <begin position="597"/>
        <end position="625"/>
    </location>
</feature>
<evidence type="ECO:0000313" key="4">
    <source>
        <dbReference type="Proteomes" id="UP001189429"/>
    </source>
</evidence>
<evidence type="ECO:0000256" key="1">
    <source>
        <dbReference type="SAM" id="Coils"/>
    </source>
</evidence>
<feature type="compositionally biased region" description="Gly residues" evidence="2">
    <location>
        <begin position="1123"/>
        <end position="1137"/>
    </location>
</feature>
<dbReference type="Proteomes" id="UP001189429">
    <property type="component" value="Unassembled WGS sequence"/>
</dbReference>
<evidence type="ECO:0000313" key="3">
    <source>
        <dbReference type="EMBL" id="CAK0810086.1"/>
    </source>
</evidence>
<accession>A0ABN9QVU3</accession>
<keyword evidence="1" id="KW-0175">Coiled coil</keyword>
<keyword evidence="4" id="KW-1185">Reference proteome</keyword>
<feature type="coiled-coil region" evidence="1">
    <location>
        <begin position="827"/>
        <end position="868"/>
    </location>
</feature>
<feature type="region of interest" description="Disordered" evidence="2">
    <location>
        <begin position="1"/>
        <end position="22"/>
    </location>
</feature>
<evidence type="ECO:0000256" key="2">
    <source>
        <dbReference type="SAM" id="MobiDB-lite"/>
    </source>
</evidence>
<gene>
    <name evidence="3" type="ORF">PCOR1329_LOCUS15155</name>
</gene>
<protein>
    <submittedName>
        <fullName evidence="3">Uncharacterized protein</fullName>
    </submittedName>
</protein>
<feature type="compositionally biased region" description="Low complexity" evidence="2">
    <location>
        <begin position="1138"/>
        <end position="1153"/>
    </location>
</feature>
<sequence>MPKDRLAKKGSEADEEGEGERPPLHFIARAAREPLPLPSGHLQASLLVALAWQLYGSCADIDLAATSARFAFQFAPCADEKSRRSTPLLHRSGATRFDELAGETVDAFFVAKEDGEKSGRLRDAAVAIGSFDKAARAGIASAALRPISEQAFASDASAGNGDDGGLFGGVGVTCKTWDFDRARGAARRREKRRCEVGPAIAAWPRVLDSDSAAPFFRQSTGAAGGLGAEPSTADASPLELDFDELDPLKCCRSQIGRLSHSADAQLRALRAQALAASVREQRRAHAERGQALLLGLGLDLAEGDRPASYGAALAGERPACVRGGAGEADGGSSSSSSSCAGSQAQGRGARACSSGGSSPESQSHQAGAAAERHGLTFLRRLKVGKAESLAFDRELAEWVERPGAQNFLRASASTLDASAAEYMDGLFWAGYQADAGSTFPSAPQHRRPGLVRGSLGGLGESRAALAGFRARSKMQSRSPPAKPCFLGAVGLSILEGDLEVAVALLAAWDAMLRPPVDLLEVTGASLTGPGRGPLPRRALSFHPEGAGRRSKTQGHDAGAMLLDPIWRGVTGTAASASGTSSLAREIAALQRRPVHLEVSAAPGRSPRLPRGRAPPSTAWRSEPRGGYRPDATHSLRFRSALGASQHGALRYAKRARYLAELDKVAPSVSKWADLAAARGLLARAGKFSIVCIHQLLLEVGFGTDEVRRQLLGLDSVASSWTSGSSCDLAVVRRRVVGWLSSRVWRGLVVVLPEFGSIEASADLRRLAFYAVKAGCPVTLASAEHGCDLSAQRFRDSFADQEFAHSSIDDEIREVEKKLTAPGTSDELQLVLEKISEERSDNEALTREMSQLRAQISELRRSYAEVRGRLSAEELRMQAEIDGSTCEQRSRRNAAVAKARAAESRLGALEGRFEGAQGDIDRDTQTRPVIRGEIQSLTQKVVDIGREKEQLLELIQTLAAEVVGTAVLLGMEEDEKAELAAHLDEVKMQVERLSSELGEAERTNTLLLEARVVIQGEVGKLTQKVVDGGARREVLRQSRADARARQDDPGGQRRLPRRLPGQPRGPAGGGPGRGGRAGAGGGGRGDRQAHAPGAARTHPGRGGAPLRAVCRHRRPEAGPRGAARGAGRGGGGPAGRGGAAVAAAGAERGALRRAAAGERV</sequence>
<feature type="compositionally biased region" description="Low complexity" evidence="2">
    <location>
        <begin position="330"/>
        <end position="363"/>
    </location>
</feature>